<sequence length="410" mass="45916">MPSPFDVHIKSAKPLVYSSDEEDSSRPCTLRLGQHLIPTHHGIIEGLPVLAELAMQQGSEETISLSSLLKHQSCLSPQGLSILLDFVHGKEIYVQPTMVADLLAAAHAFRVEELISQMEKELIRLATFDDSILFALEHAILNMDEQSSARDYIVQEATRRLDEISSHHNFVKMAWPTFEVLMKNAGSASPAAVFMKAFIKWVNVNRHDQTRACSLLVSSKIHELDVEEREHFAHRSASLYLHGVSSAMSKLSGSTPFTDKRVLTRRWSTCSDLSISSSVDVVAMHEEPFTTTNTPYSFDCSRVSEKGRLYSDMGDSIEDSMIDDSGRFFDDLVQEECSRLGAGADRSASSISSQSLTPLDMKTIDFGTIPIPDGDIKEIQLSIEMDDHEQAVEYIRKMRFHFDMEVDPKN</sequence>
<organism evidence="2 3">
    <name type="scientific">Pristionchus mayeri</name>
    <dbReference type="NCBI Taxonomy" id="1317129"/>
    <lineage>
        <taxon>Eukaryota</taxon>
        <taxon>Metazoa</taxon>
        <taxon>Ecdysozoa</taxon>
        <taxon>Nematoda</taxon>
        <taxon>Chromadorea</taxon>
        <taxon>Rhabditida</taxon>
        <taxon>Rhabditina</taxon>
        <taxon>Diplogasteromorpha</taxon>
        <taxon>Diplogasteroidea</taxon>
        <taxon>Neodiplogasteridae</taxon>
        <taxon>Pristionchus</taxon>
    </lineage>
</organism>
<dbReference type="Gene3D" id="3.30.710.10">
    <property type="entry name" value="Potassium Channel Kv1.1, Chain A"/>
    <property type="match status" value="1"/>
</dbReference>
<reference evidence="3" key="1">
    <citation type="submission" date="2022-10" db="EMBL/GenBank/DDBJ databases">
        <title>Genome assembly of Pristionchus species.</title>
        <authorList>
            <person name="Yoshida K."/>
            <person name="Sommer R.J."/>
        </authorList>
    </citation>
    <scope>NUCLEOTIDE SEQUENCE [LARGE SCALE GENOMIC DNA]</scope>
    <source>
        <strain evidence="3">RS5460</strain>
    </source>
</reference>
<dbReference type="Pfam" id="PF00651">
    <property type="entry name" value="BTB"/>
    <property type="match status" value="1"/>
</dbReference>
<dbReference type="SUPFAM" id="SSF54695">
    <property type="entry name" value="POZ domain"/>
    <property type="match status" value="1"/>
</dbReference>
<dbReference type="InterPro" id="IPR000210">
    <property type="entry name" value="BTB/POZ_dom"/>
</dbReference>
<gene>
    <name evidence="2" type="ORF">PMAYCL1PPCAC_23670</name>
</gene>
<feature type="domain" description="BTB" evidence="1">
    <location>
        <begin position="73"/>
        <end position="123"/>
    </location>
</feature>
<dbReference type="AlphaFoldDB" id="A0AAN5I6X1"/>
<protein>
    <recommendedName>
        <fullName evidence="1">BTB domain-containing protein</fullName>
    </recommendedName>
</protein>
<keyword evidence="3" id="KW-1185">Reference proteome</keyword>
<evidence type="ECO:0000259" key="1">
    <source>
        <dbReference type="Pfam" id="PF00651"/>
    </source>
</evidence>
<comment type="caution">
    <text evidence="2">The sequence shown here is derived from an EMBL/GenBank/DDBJ whole genome shotgun (WGS) entry which is preliminary data.</text>
</comment>
<dbReference type="EMBL" id="BTRK01000005">
    <property type="protein sequence ID" value="GMR53475.1"/>
    <property type="molecule type" value="Genomic_DNA"/>
</dbReference>
<proteinExistence type="predicted"/>
<accession>A0AAN5I6X1</accession>
<name>A0AAN5I6X1_9BILA</name>
<evidence type="ECO:0000313" key="3">
    <source>
        <dbReference type="Proteomes" id="UP001328107"/>
    </source>
</evidence>
<dbReference type="InterPro" id="IPR011333">
    <property type="entry name" value="SKP1/BTB/POZ_sf"/>
</dbReference>
<dbReference type="Proteomes" id="UP001328107">
    <property type="component" value="Unassembled WGS sequence"/>
</dbReference>
<evidence type="ECO:0000313" key="2">
    <source>
        <dbReference type="EMBL" id="GMR53475.1"/>
    </source>
</evidence>